<dbReference type="PANTHER" id="PTHR47071:SF2">
    <property type="entry name" value="PROTEIN TRM32"/>
    <property type="match status" value="1"/>
</dbReference>
<dbReference type="AlphaFoldDB" id="A0AAE1N9J9"/>
<sequence length="740" mass="84777">MGKQLLSINSTVQFQNKHGCMWGIFHMLDYHRWRNVKKVFPHKRHYLGRHATYYKKRGSLSNHSDSEDRQFENVDVEPLPVRQRNKKVRAAGKIFTGKGKRGLHIENRSKEESSKDGILSLQNRPQDFESSDEFSVETSKLDRDVFSKFKEHADVVEVFRAEKDFLLKFLRDLDVGARSFRNKKARLTKSGTFPIAASSQMQNFKSRSTLKHKQTEIWAFPKGEKSLAGAPASEMFTNDGAYMKEVPLAGDYGMDSAMKQTGWNHKHKGWNQLVIHRFKVIKQRIMHALMEFTKNGYHTSSEAFRRRVSYENQLGKEVSQSLEDGVTENIISNEIKASDYGSNKHEIPLMRRTSSLNESMDRYTQLFERTFAKDVKWHSSMSKSLKVTNADNNRTSGHAPKSSKRNLSLPNIESIGFILHEAICDAHDAGSIPARRSLDKNKTEETDILVQRKSVSLLVSKDKPRDDIIGTEAKEEDESSGRDVTPNPLSHSTAENGSSYQENAEIEMTLGHGKDMMNILEASCEDISTDNTRGTERNIEGSSVNDMEADLLKIESRNSLQAKGTNRSSDNSFLLLESNIIDDSNFKYVKYIMELSGFMENDHTQMWHTVNQPLKPSLFEETECSEKEIDKPTDHRLLFDIVNESLLEVFEGSSTYFPRPFSFNLRLRPIPKGHRLLKEVWTKVNSYLSLTPELDQTLDDVVRRDLESNGWMNLQSEEECVALELEDMIVDDLLDEIIFS</sequence>
<gene>
    <name evidence="3" type="ORF">QN277_001948</name>
</gene>
<keyword evidence="4" id="KW-1185">Reference proteome</keyword>
<evidence type="ECO:0000259" key="2">
    <source>
        <dbReference type="Pfam" id="PF14309"/>
    </source>
</evidence>
<dbReference type="InterPro" id="IPR025486">
    <property type="entry name" value="DUF4378"/>
</dbReference>
<feature type="region of interest" description="Disordered" evidence="1">
    <location>
        <begin position="466"/>
        <end position="501"/>
    </location>
</feature>
<feature type="domain" description="DUF4378" evidence="2">
    <location>
        <begin position="586"/>
        <end position="736"/>
    </location>
</feature>
<dbReference type="Proteomes" id="UP001293593">
    <property type="component" value="Unassembled WGS sequence"/>
</dbReference>
<evidence type="ECO:0000313" key="4">
    <source>
        <dbReference type="Proteomes" id="UP001293593"/>
    </source>
</evidence>
<feature type="region of interest" description="Disordered" evidence="1">
    <location>
        <begin position="386"/>
        <end position="407"/>
    </location>
</feature>
<evidence type="ECO:0000313" key="3">
    <source>
        <dbReference type="EMBL" id="KAK4285221.1"/>
    </source>
</evidence>
<feature type="compositionally biased region" description="Polar residues" evidence="1">
    <location>
        <begin position="386"/>
        <end position="396"/>
    </location>
</feature>
<feature type="compositionally biased region" description="Polar residues" evidence="1">
    <location>
        <begin position="487"/>
        <end position="501"/>
    </location>
</feature>
<protein>
    <recommendedName>
        <fullName evidence="2">DUF4378 domain-containing protein</fullName>
    </recommendedName>
</protein>
<evidence type="ECO:0000256" key="1">
    <source>
        <dbReference type="SAM" id="MobiDB-lite"/>
    </source>
</evidence>
<dbReference type="EMBL" id="JAWXYG010000001">
    <property type="protein sequence ID" value="KAK4285221.1"/>
    <property type="molecule type" value="Genomic_DNA"/>
</dbReference>
<dbReference type="PANTHER" id="PTHR47071">
    <property type="entry name" value="PROTEIN TRM32"/>
    <property type="match status" value="1"/>
</dbReference>
<organism evidence="3 4">
    <name type="scientific">Acacia crassicarpa</name>
    <name type="common">northern wattle</name>
    <dbReference type="NCBI Taxonomy" id="499986"/>
    <lineage>
        <taxon>Eukaryota</taxon>
        <taxon>Viridiplantae</taxon>
        <taxon>Streptophyta</taxon>
        <taxon>Embryophyta</taxon>
        <taxon>Tracheophyta</taxon>
        <taxon>Spermatophyta</taxon>
        <taxon>Magnoliopsida</taxon>
        <taxon>eudicotyledons</taxon>
        <taxon>Gunneridae</taxon>
        <taxon>Pentapetalae</taxon>
        <taxon>rosids</taxon>
        <taxon>fabids</taxon>
        <taxon>Fabales</taxon>
        <taxon>Fabaceae</taxon>
        <taxon>Caesalpinioideae</taxon>
        <taxon>mimosoid clade</taxon>
        <taxon>Acacieae</taxon>
        <taxon>Acacia</taxon>
    </lineage>
</organism>
<comment type="caution">
    <text evidence="3">The sequence shown here is derived from an EMBL/GenBank/DDBJ whole genome shotgun (WGS) entry which is preliminary data.</text>
</comment>
<reference evidence="3" key="1">
    <citation type="submission" date="2023-10" db="EMBL/GenBank/DDBJ databases">
        <title>Chromosome-level genome of the transformable northern wattle, Acacia crassicarpa.</title>
        <authorList>
            <person name="Massaro I."/>
            <person name="Sinha N.R."/>
            <person name="Poethig S."/>
            <person name="Leichty A.R."/>
        </authorList>
    </citation>
    <scope>NUCLEOTIDE SEQUENCE</scope>
    <source>
        <strain evidence="3">Acra3RX</strain>
        <tissue evidence="3">Leaf</tissue>
    </source>
</reference>
<proteinExistence type="predicted"/>
<dbReference type="InterPro" id="IPR044257">
    <property type="entry name" value="TRM32-like"/>
</dbReference>
<accession>A0AAE1N9J9</accession>
<dbReference type="Pfam" id="PF14309">
    <property type="entry name" value="DUF4378"/>
    <property type="match status" value="1"/>
</dbReference>
<name>A0AAE1N9J9_9FABA</name>